<evidence type="ECO:0000313" key="3">
    <source>
        <dbReference type="EMBL" id="KAG9668540.1"/>
    </source>
</evidence>
<evidence type="ECO:0000256" key="1">
    <source>
        <dbReference type="SAM" id="MobiDB-lite"/>
    </source>
</evidence>
<reference evidence="3" key="1">
    <citation type="journal article" date="2021" name="J Fungi (Basel)">
        <title>Virulence traits and population genomics of the black yeast Aureobasidium melanogenum.</title>
        <authorList>
            <person name="Cernosa A."/>
            <person name="Sun X."/>
            <person name="Gostincar C."/>
            <person name="Fang C."/>
            <person name="Gunde-Cimerman N."/>
            <person name="Song Z."/>
        </authorList>
    </citation>
    <scope>NUCLEOTIDE SEQUENCE</scope>
    <source>
        <strain evidence="3">EXF-9911</strain>
    </source>
</reference>
<keyword evidence="2" id="KW-0732">Signal</keyword>
<feature type="signal peptide" evidence="2">
    <location>
        <begin position="1"/>
        <end position="16"/>
    </location>
</feature>
<comment type="caution">
    <text evidence="3">The sequence shown here is derived from an EMBL/GenBank/DDBJ whole genome shotgun (WGS) entry which is preliminary data.</text>
</comment>
<evidence type="ECO:0000256" key="2">
    <source>
        <dbReference type="SAM" id="SignalP"/>
    </source>
</evidence>
<feature type="compositionally biased region" description="Basic and acidic residues" evidence="1">
    <location>
        <begin position="116"/>
        <end position="131"/>
    </location>
</feature>
<feature type="chain" id="PRO_5040422136" evidence="2">
    <location>
        <begin position="17"/>
        <end position="131"/>
    </location>
</feature>
<accession>A0A9P8E013</accession>
<proteinExistence type="predicted"/>
<dbReference type="EMBL" id="JAHFXF010001382">
    <property type="protein sequence ID" value="KAG9668540.1"/>
    <property type="molecule type" value="Genomic_DNA"/>
</dbReference>
<protein>
    <submittedName>
        <fullName evidence="3">Uncharacterized protein</fullName>
    </submittedName>
</protein>
<dbReference type="Proteomes" id="UP000779574">
    <property type="component" value="Unassembled WGS sequence"/>
</dbReference>
<dbReference type="AlphaFoldDB" id="A0A9P8E013"/>
<gene>
    <name evidence="3" type="ORF">KCU76_g17482</name>
</gene>
<sequence length="131" mass="14069">MKSIIIVAMLNTLVAAVPPPVDLNNPDPGLPADLSQPDAGLPVDSSTADAATQVEVPKSCFKPCRNHCIKMWAIGTFPLPLIWGKMIEDDDGNDDAAFDFAGMVEPDVNHGTPEIDGEKQVKENSDMHMVD</sequence>
<name>A0A9P8E013_AURME</name>
<feature type="region of interest" description="Disordered" evidence="1">
    <location>
        <begin position="24"/>
        <end position="48"/>
    </location>
</feature>
<feature type="region of interest" description="Disordered" evidence="1">
    <location>
        <begin position="105"/>
        <end position="131"/>
    </location>
</feature>
<organism evidence="3 4">
    <name type="scientific">Aureobasidium melanogenum</name>
    <name type="common">Aureobasidium pullulans var. melanogenum</name>
    <dbReference type="NCBI Taxonomy" id="46634"/>
    <lineage>
        <taxon>Eukaryota</taxon>
        <taxon>Fungi</taxon>
        <taxon>Dikarya</taxon>
        <taxon>Ascomycota</taxon>
        <taxon>Pezizomycotina</taxon>
        <taxon>Dothideomycetes</taxon>
        <taxon>Dothideomycetidae</taxon>
        <taxon>Dothideales</taxon>
        <taxon>Saccotheciaceae</taxon>
        <taxon>Aureobasidium</taxon>
    </lineage>
</organism>
<feature type="non-terminal residue" evidence="3">
    <location>
        <position position="131"/>
    </location>
</feature>
<reference evidence="3" key="2">
    <citation type="submission" date="2021-08" db="EMBL/GenBank/DDBJ databases">
        <authorList>
            <person name="Gostincar C."/>
            <person name="Sun X."/>
            <person name="Song Z."/>
            <person name="Gunde-Cimerman N."/>
        </authorList>
    </citation>
    <scope>NUCLEOTIDE SEQUENCE</scope>
    <source>
        <strain evidence="3">EXF-9911</strain>
    </source>
</reference>
<evidence type="ECO:0000313" key="4">
    <source>
        <dbReference type="Proteomes" id="UP000779574"/>
    </source>
</evidence>